<dbReference type="STRING" id="314265.R2601_20681"/>
<keyword evidence="3" id="KW-1185">Reference proteome</keyword>
<feature type="region of interest" description="Disordered" evidence="1">
    <location>
        <begin position="421"/>
        <end position="441"/>
    </location>
</feature>
<dbReference type="HOGENOM" id="CLU_399437_0_0_5"/>
<dbReference type="SUPFAM" id="SSF52743">
    <property type="entry name" value="Subtilisin-like"/>
    <property type="match status" value="1"/>
</dbReference>
<dbReference type="InterPro" id="IPR036852">
    <property type="entry name" value="Peptidase_S8/S53_dom_sf"/>
</dbReference>
<dbReference type="Gene3D" id="2.60.120.1290">
    <property type="match status" value="1"/>
</dbReference>
<evidence type="ECO:0008006" key="4">
    <source>
        <dbReference type="Google" id="ProtNLM"/>
    </source>
</evidence>
<dbReference type="RefSeq" id="WP_007799008.1">
    <property type="nucleotide sequence ID" value="NZ_DS022276.1"/>
</dbReference>
<accession>Q0FNP3</accession>
<reference evidence="2 3" key="1">
    <citation type="journal article" date="2010" name="J. Bacteriol.">
        <title>Genome sequences of Pelagibaca bermudensis HTCC2601T and Maritimibacter alkaliphilus HTCC2654T, the type strains of two marine Roseobacter genera.</title>
        <authorList>
            <person name="Thrash J.C."/>
            <person name="Cho J.C."/>
            <person name="Ferriera S."/>
            <person name="Johnson J."/>
            <person name="Vergin K.L."/>
            <person name="Giovannoni S.J."/>
        </authorList>
    </citation>
    <scope>NUCLEOTIDE SEQUENCE [LARGE SCALE GENOMIC DNA]</scope>
    <source>
        <strain evidence="3">DSM 26914 / JCM 13377 / KCTC 12554 / HTCC2601</strain>
    </source>
</reference>
<comment type="caution">
    <text evidence="2">The sequence shown here is derived from an EMBL/GenBank/DDBJ whole genome shotgun (WGS) entry which is preliminary data.</text>
</comment>
<evidence type="ECO:0000256" key="1">
    <source>
        <dbReference type="SAM" id="MobiDB-lite"/>
    </source>
</evidence>
<sequence length="623" mass="67550">MERQMGLSWSAPLRIGGDEPFYPYSHWWRHKEQRDRRGVDASLQAGVFDSFSRMEKFRTDPAQSTTDIVATFPFNTAVPALLDRGALNRTLDPDAEAPTPKPLQIRLDPGDAIMAVIDDGAFFAHERFRIEGGRTRLGWVWMMGAPVAGESELVCGRELQASEIVALIDAHRTGSGAIDEDSLYRAVGLIDMAADEPQSAAQRMSHGMAVADLLAGPRGPDPAAPGRTHLLWVSLPPRVTHDTSGTFIPMFALLAFHALFKRIKALLAKHPRLDVPVIFNMSYGLTAGPKDGTGLLGRYIEAKLGELTEGRRPAQLFVPAGNTRLSQSRARIVANSAEALYWHLPPDDPTPSFLEIWGPVMQEPPERPGLGVAVTPPGSTEALAAPAPEDFDSFADFLEPHGGGTGDAVMRCYWRWVPGPEAPRDGPTDGMQPDPNPRGPGRECLVLAAERTRPDGPGRGFVRPGRWRIVPQARTDDPLDIYVQRDDSLPGYPRRGRQSWLEDHHYRRRDPSGRIVLDDPDRPGPVLREGSFNAIAAGESVSMVAGLRAAADGARLPAAFSAPGREDAVALAEGTPAWPWLTVAGARSGSRVQVRGTSFAAPQAARAARRDAAEPSPDTASNV</sequence>
<dbReference type="Proteomes" id="UP000006230">
    <property type="component" value="Unassembled WGS sequence"/>
</dbReference>
<dbReference type="GO" id="GO:0006508">
    <property type="term" value="P:proteolysis"/>
    <property type="evidence" value="ECO:0007669"/>
    <property type="project" value="InterPro"/>
</dbReference>
<dbReference type="OrthoDB" id="8010691at2"/>
<dbReference type="EMBL" id="AATQ01000021">
    <property type="protein sequence ID" value="EAU45862.1"/>
    <property type="molecule type" value="Genomic_DNA"/>
</dbReference>
<dbReference type="eggNOG" id="COG1404">
    <property type="taxonomic scope" value="Bacteria"/>
</dbReference>
<gene>
    <name evidence="2" type="ORF">R2601_20681</name>
</gene>
<proteinExistence type="predicted"/>
<evidence type="ECO:0000313" key="2">
    <source>
        <dbReference type="EMBL" id="EAU45862.1"/>
    </source>
</evidence>
<evidence type="ECO:0000313" key="3">
    <source>
        <dbReference type="Proteomes" id="UP000006230"/>
    </source>
</evidence>
<feature type="region of interest" description="Disordered" evidence="1">
    <location>
        <begin position="596"/>
        <end position="623"/>
    </location>
</feature>
<dbReference type="GO" id="GO:0004252">
    <property type="term" value="F:serine-type endopeptidase activity"/>
    <property type="evidence" value="ECO:0007669"/>
    <property type="project" value="InterPro"/>
</dbReference>
<dbReference type="Gene3D" id="3.40.50.200">
    <property type="entry name" value="Peptidase S8/S53 domain"/>
    <property type="match status" value="1"/>
</dbReference>
<name>Q0FNP3_SALBH</name>
<dbReference type="AlphaFoldDB" id="Q0FNP3"/>
<protein>
    <recommendedName>
        <fullName evidence="4">Peptidase S8/S53 domain-containing protein</fullName>
    </recommendedName>
</protein>
<organism evidence="2 3">
    <name type="scientific">Salipiger bermudensis (strain DSM 26914 / JCM 13377 / KCTC 12554 / HTCC2601)</name>
    <name type="common">Pelagibaca bermudensis</name>
    <dbReference type="NCBI Taxonomy" id="314265"/>
    <lineage>
        <taxon>Bacteria</taxon>
        <taxon>Pseudomonadati</taxon>
        <taxon>Pseudomonadota</taxon>
        <taxon>Alphaproteobacteria</taxon>
        <taxon>Rhodobacterales</taxon>
        <taxon>Roseobacteraceae</taxon>
        <taxon>Salipiger</taxon>
    </lineage>
</organism>